<proteinExistence type="predicted"/>
<feature type="non-terminal residue" evidence="2">
    <location>
        <position position="1"/>
    </location>
</feature>
<dbReference type="AlphaFoldDB" id="A0AAV7RRF5"/>
<organism evidence="2 3">
    <name type="scientific">Pleurodeles waltl</name>
    <name type="common">Iberian ribbed newt</name>
    <dbReference type="NCBI Taxonomy" id="8319"/>
    <lineage>
        <taxon>Eukaryota</taxon>
        <taxon>Metazoa</taxon>
        <taxon>Chordata</taxon>
        <taxon>Craniata</taxon>
        <taxon>Vertebrata</taxon>
        <taxon>Euteleostomi</taxon>
        <taxon>Amphibia</taxon>
        <taxon>Batrachia</taxon>
        <taxon>Caudata</taxon>
        <taxon>Salamandroidea</taxon>
        <taxon>Salamandridae</taxon>
        <taxon>Pleurodelinae</taxon>
        <taxon>Pleurodeles</taxon>
    </lineage>
</organism>
<sequence length="53" mass="6017">KESARVPENDARLPRVKNNDASPCVKGRNRRTHHFSTHLLLCGPLQRISTPNQ</sequence>
<protein>
    <submittedName>
        <fullName evidence="2">Uncharacterized protein</fullName>
    </submittedName>
</protein>
<dbReference type="EMBL" id="JANPWB010000009">
    <property type="protein sequence ID" value="KAJ1154538.1"/>
    <property type="molecule type" value="Genomic_DNA"/>
</dbReference>
<keyword evidence="3" id="KW-1185">Reference proteome</keyword>
<reference evidence="2" key="1">
    <citation type="journal article" date="2022" name="bioRxiv">
        <title>Sequencing and chromosome-scale assembly of the giantPleurodeles waltlgenome.</title>
        <authorList>
            <person name="Brown T."/>
            <person name="Elewa A."/>
            <person name="Iarovenko S."/>
            <person name="Subramanian E."/>
            <person name="Araus A.J."/>
            <person name="Petzold A."/>
            <person name="Susuki M."/>
            <person name="Suzuki K.-i.T."/>
            <person name="Hayashi T."/>
            <person name="Toyoda A."/>
            <person name="Oliveira C."/>
            <person name="Osipova E."/>
            <person name="Leigh N.D."/>
            <person name="Simon A."/>
            <person name="Yun M.H."/>
        </authorList>
    </citation>
    <scope>NUCLEOTIDE SEQUENCE</scope>
    <source>
        <strain evidence="2">20211129_DDA</strain>
        <tissue evidence="2">Liver</tissue>
    </source>
</reference>
<evidence type="ECO:0000256" key="1">
    <source>
        <dbReference type="SAM" id="MobiDB-lite"/>
    </source>
</evidence>
<comment type="caution">
    <text evidence="2">The sequence shown here is derived from an EMBL/GenBank/DDBJ whole genome shotgun (WGS) entry which is preliminary data.</text>
</comment>
<feature type="compositionally biased region" description="Basic and acidic residues" evidence="1">
    <location>
        <begin position="1"/>
        <end position="13"/>
    </location>
</feature>
<name>A0AAV7RRF5_PLEWA</name>
<gene>
    <name evidence="2" type="ORF">NDU88_007289</name>
</gene>
<feature type="region of interest" description="Disordered" evidence="1">
    <location>
        <begin position="1"/>
        <end position="29"/>
    </location>
</feature>
<evidence type="ECO:0000313" key="3">
    <source>
        <dbReference type="Proteomes" id="UP001066276"/>
    </source>
</evidence>
<dbReference type="Proteomes" id="UP001066276">
    <property type="component" value="Chromosome 5"/>
</dbReference>
<accession>A0AAV7RRF5</accession>
<evidence type="ECO:0000313" key="2">
    <source>
        <dbReference type="EMBL" id="KAJ1154538.1"/>
    </source>
</evidence>
<feature type="non-terminal residue" evidence="2">
    <location>
        <position position="53"/>
    </location>
</feature>